<comment type="subcellular location">
    <subcellularLocation>
        <location evidence="1">Cell membrane</location>
        <topology evidence="1">Multi-pass membrane protein</topology>
    </subcellularLocation>
</comment>
<name>A0ABZ0IR74_9BACT</name>
<feature type="domain" description="ABC3 transporter permease C-terminal" evidence="7">
    <location>
        <begin position="760"/>
        <end position="874"/>
    </location>
</feature>
<keyword evidence="4 6" id="KW-1133">Transmembrane helix</keyword>
<evidence type="ECO:0000256" key="2">
    <source>
        <dbReference type="ARBA" id="ARBA00022475"/>
    </source>
</evidence>
<dbReference type="InterPro" id="IPR047699">
    <property type="entry name" value="Permease_put_prefix"/>
</dbReference>
<dbReference type="PANTHER" id="PTHR30572:SF18">
    <property type="entry name" value="ABC-TYPE MACROLIDE FAMILY EXPORT SYSTEM PERMEASE COMPONENT 2"/>
    <property type="match status" value="1"/>
</dbReference>
<evidence type="ECO:0000259" key="7">
    <source>
        <dbReference type="Pfam" id="PF02687"/>
    </source>
</evidence>
<dbReference type="Pfam" id="PF12704">
    <property type="entry name" value="MacB_PCD"/>
    <property type="match status" value="2"/>
</dbReference>
<feature type="transmembrane region" description="Helical" evidence="6">
    <location>
        <begin position="840"/>
        <end position="863"/>
    </location>
</feature>
<reference evidence="9 10" key="1">
    <citation type="journal article" date="2023" name="Microbiol. Resour. Announc.">
        <title>Complete Genome Sequence of Imperialibacter roseus strain P4T.</title>
        <authorList>
            <person name="Tizabi D.R."/>
            <person name="Bachvaroff T."/>
            <person name="Hill R.T."/>
        </authorList>
    </citation>
    <scope>NUCLEOTIDE SEQUENCE [LARGE SCALE GENOMIC DNA]</scope>
    <source>
        <strain evidence="9 10">P4T</strain>
    </source>
</reference>
<evidence type="ECO:0000256" key="6">
    <source>
        <dbReference type="SAM" id="Phobius"/>
    </source>
</evidence>
<feature type="transmembrane region" description="Helical" evidence="6">
    <location>
        <begin position="801"/>
        <end position="828"/>
    </location>
</feature>
<evidence type="ECO:0000313" key="9">
    <source>
        <dbReference type="EMBL" id="WOK07558.1"/>
    </source>
</evidence>
<feature type="transmembrane region" description="Helical" evidence="6">
    <location>
        <begin position="463"/>
        <end position="490"/>
    </location>
</feature>
<feature type="domain" description="MacB-like periplasmic core" evidence="8">
    <location>
        <begin position="107"/>
        <end position="329"/>
    </location>
</feature>
<dbReference type="InterPro" id="IPR003838">
    <property type="entry name" value="ABC3_permease_C"/>
</dbReference>
<evidence type="ECO:0000256" key="3">
    <source>
        <dbReference type="ARBA" id="ARBA00022692"/>
    </source>
</evidence>
<evidence type="ECO:0000313" key="10">
    <source>
        <dbReference type="Proteomes" id="UP001302349"/>
    </source>
</evidence>
<feature type="transmembrane region" description="Helical" evidence="6">
    <location>
        <begin position="418"/>
        <end position="443"/>
    </location>
</feature>
<evidence type="ECO:0000256" key="4">
    <source>
        <dbReference type="ARBA" id="ARBA00022989"/>
    </source>
</evidence>
<feature type="transmembrane region" description="Helical" evidence="6">
    <location>
        <begin position="105"/>
        <end position="128"/>
    </location>
</feature>
<feature type="transmembrane region" description="Helical" evidence="6">
    <location>
        <begin position="516"/>
        <end position="537"/>
    </location>
</feature>
<keyword evidence="10" id="KW-1185">Reference proteome</keyword>
<dbReference type="NCBIfam" id="NF038404">
    <property type="entry name" value="perm_prefix_2"/>
    <property type="match status" value="1"/>
</dbReference>
<evidence type="ECO:0000256" key="1">
    <source>
        <dbReference type="ARBA" id="ARBA00004651"/>
    </source>
</evidence>
<proteinExistence type="predicted"/>
<feature type="transmembrane region" description="Helical" evidence="6">
    <location>
        <begin position="757"/>
        <end position="780"/>
    </location>
</feature>
<dbReference type="Pfam" id="PF02687">
    <property type="entry name" value="FtsX"/>
    <property type="match status" value="2"/>
</dbReference>
<dbReference type="RefSeq" id="WP_317490233.1">
    <property type="nucleotide sequence ID" value="NZ_CP136051.1"/>
</dbReference>
<feature type="transmembrane region" description="Helical" evidence="6">
    <location>
        <begin position="370"/>
        <end position="391"/>
    </location>
</feature>
<evidence type="ECO:0000259" key="8">
    <source>
        <dbReference type="Pfam" id="PF12704"/>
    </source>
</evidence>
<protein>
    <submittedName>
        <fullName evidence="9">ABC transporter permease</fullName>
    </submittedName>
</protein>
<feature type="domain" description="ABC3 transporter permease C-terminal" evidence="7">
    <location>
        <begin position="378"/>
        <end position="493"/>
    </location>
</feature>
<dbReference type="InterPro" id="IPR025857">
    <property type="entry name" value="MacB_PCD"/>
</dbReference>
<dbReference type="EMBL" id="CP136051">
    <property type="protein sequence ID" value="WOK07558.1"/>
    <property type="molecule type" value="Genomic_DNA"/>
</dbReference>
<sequence>MNKRRPISSPVPRNDGPPRWASRLLEWYCKPSLFEDLQGDLLEYFERNVESKGMIRAKLIYIVDVLKFFRLYTVQKPQILKRMNQFYIFGNYVKTSVRSMARNRLFTTINVVGLAVSMSVGLLIIAFVSDLFSYDNFHENKDRTYRLIAKDLRSNGSVMELATTSVKAGVNIREEVPEIENLTIMRRGFDRDVQVADKVIQVGGFWADESFMDVFSFKLLKGNPGTALKEVNSLVLTETTARKLFDDTDVVGRIVKLDTASYQVTGVLEDIPKLSHIRFEALASFATVAAEEPDMDGGFYNWENIYMSHTYMTVKEGSDLAAIQEKLDKISETENAALEGRTIDLFLQPIDEIAVGHHYTNETGSTMNIIALWILIGLGAVVIISACFNYTNLSIARALRRSKEVGIRKVVGASKGQVVAQFLTESVLISLLALVISFGLFLVLKRQFLSLHSFLSNLVSLDLSFNVVLAFAAFAIVTGIVAGLLPAIFFAKIRSLAVLKGASAILSSKRLGLRRGLIVVQYVFSLIFITTTLIGYVQYKGMLSYDLGFSTSNIVNIRLQNNKPEIVEARMAALPEVEQISKSAMVTSLGSTWGTQAKYQEDSGFVWQNGINEQYLPLHRHTLLAGRNFEAKAQSAAETEVIVNEKLLARFNIAQDNVAEAVAEVLTIEGKRLAIIGVVKDFHYETLEDPIEPTVLRYESQPGGYLNVKVNTTDLSATIASLELAWDEIDPVHPMDAKFYDEQIEQAYSQFSVMLKVIGFLAFLAVCIASMGLFGMVVFATETRLKEISIRKVLGAGEGSLIYLLGRGFLWLLGIATAIALPVTYLFFDQVVLAQFAFHAPIGFTELFGGVAVVLVIAFLMIVSQTMKAAGTNPAQILRNE</sequence>
<keyword evidence="3 6" id="KW-0812">Transmembrane</keyword>
<gene>
    <name evidence="9" type="ORF">RT717_02845</name>
</gene>
<dbReference type="PANTHER" id="PTHR30572">
    <property type="entry name" value="MEMBRANE COMPONENT OF TRANSPORTER-RELATED"/>
    <property type="match status" value="1"/>
</dbReference>
<evidence type="ECO:0000256" key="5">
    <source>
        <dbReference type="ARBA" id="ARBA00023136"/>
    </source>
</evidence>
<dbReference type="Proteomes" id="UP001302349">
    <property type="component" value="Chromosome"/>
</dbReference>
<feature type="domain" description="MacB-like periplasmic core" evidence="8">
    <location>
        <begin position="541"/>
        <end position="682"/>
    </location>
</feature>
<keyword evidence="5 6" id="KW-0472">Membrane</keyword>
<organism evidence="9 10">
    <name type="scientific">Imperialibacter roseus</name>
    <dbReference type="NCBI Taxonomy" id="1324217"/>
    <lineage>
        <taxon>Bacteria</taxon>
        <taxon>Pseudomonadati</taxon>
        <taxon>Bacteroidota</taxon>
        <taxon>Cytophagia</taxon>
        <taxon>Cytophagales</taxon>
        <taxon>Flammeovirgaceae</taxon>
        <taxon>Imperialibacter</taxon>
    </lineage>
</organism>
<accession>A0ABZ0IR74</accession>
<keyword evidence="2" id="KW-1003">Cell membrane</keyword>
<dbReference type="InterPro" id="IPR050250">
    <property type="entry name" value="Macrolide_Exporter_MacB"/>
</dbReference>